<evidence type="ECO:0000256" key="7">
    <source>
        <dbReference type="ARBA" id="ARBA00023211"/>
    </source>
</evidence>
<protein>
    <recommendedName>
        <fullName evidence="5 9">Mannonate dehydratase</fullName>
        <ecNumber evidence="5 9">4.2.1.8</ecNumber>
    </recommendedName>
    <alternativeName>
        <fullName evidence="9">D-mannonate hydro-lyase</fullName>
    </alternativeName>
</protein>
<evidence type="ECO:0000256" key="9">
    <source>
        <dbReference type="HAMAP-Rule" id="MF_00106"/>
    </source>
</evidence>
<dbReference type="Gene3D" id="3.20.20.150">
    <property type="entry name" value="Divalent-metal-dependent TIM barrel enzymes"/>
    <property type="match status" value="1"/>
</dbReference>
<dbReference type="GO" id="GO:0008927">
    <property type="term" value="F:mannonate dehydratase activity"/>
    <property type="evidence" value="ECO:0007669"/>
    <property type="project" value="UniProtKB-UniRule"/>
</dbReference>
<gene>
    <name evidence="9 10" type="primary">uxuA</name>
    <name evidence="10" type="ORF">Y036_6100</name>
</gene>
<dbReference type="AlphaFoldDB" id="A0AA40MEY5"/>
<comment type="function">
    <text evidence="2 9">Catalyzes the dehydration of D-mannonate.</text>
</comment>
<dbReference type="EMBL" id="JQIM01000007">
    <property type="protein sequence ID" value="KGX17054.1"/>
    <property type="molecule type" value="Genomic_DNA"/>
</dbReference>
<evidence type="ECO:0000256" key="4">
    <source>
        <dbReference type="ARBA" id="ARBA00007389"/>
    </source>
</evidence>
<evidence type="ECO:0000256" key="1">
    <source>
        <dbReference type="ARBA" id="ARBA00001794"/>
    </source>
</evidence>
<evidence type="ECO:0000256" key="8">
    <source>
        <dbReference type="ARBA" id="ARBA00023239"/>
    </source>
</evidence>
<dbReference type="PANTHER" id="PTHR30387:SF2">
    <property type="entry name" value="MANNONATE DEHYDRATASE"/>
    <property type="match status" value="1"/>
</dbReference>
<dbReference type="GO" id="GO:0030145">
    <property type="term" value="F:manganese ion binding"/>
    <property type="evidence" value="ECO:0007669"/>
    <property type="project" value="TreeGrafter"/>
</dbReference>
<accession>A0AA40MEY5</accession>
<dbReference type="EC" id="4.2.1.8" evidence="5 9"/>
<comment type="similarity">
    <text evidence="4 9">Belongs to the mannonate dehydratase family.</text>
</comment>
<dbReference type="Pfam" id="PF03786">
    <property type="entry name" value="UxuA"/>
    <property type="match status" value="1"/>
</dbReference>
<evidence type="ECO:0000256" key="3">
    <source>
        <dbReference type="ARBA" id="ARBA00004892"/>
    </source>
</evidence>
<dbReference type="SUPFAM" id="SSF51658">
    <property type="entry name" value="Xylose isomerase-like"/>
    <property type="match status" value="1"/>
</dbReference>
<keyword evidence="6 9" id="KW-0408">Iron</keyword>
<evidence type="ECO:0000313" key="10">
    <source>
        <dbReference type="EMBL" id="KGX17054.1"/>
    </source>
</evidence>
<evidence type="ECO:0000256" key="2">
    <source>
        <dbReference type="ARBA" id="ARBA00002713"/>
    </source>
</evidence>
<dbReference type="NCBIfam" id="NF003027">
    <property type="entry name" value="PRK03906.1"/>
    <property type="match status" value="1"/>
</dbReference>
<dbReference type="GO" id="GO:0008198">
    <property type="term" value="F:ferrous iron binding"/>
    <property type="evidence" value="ECO:0007669"/>
    <property type="project" value="TreeGrafter"/>
</dbReference>
<evidence type="ECO:0000256" key="6">
    <source>
        <dbReference type="ARBA" id="ARBA00023004"/>
    </source>
</evidence>
<dbReference type="NCBIfam" id="TIGR00695">
    <property type="entry name" value="uxuA"/>
    <property type="match status" value="1"/>
</dbReference>
<reference evidence="10 11" key="1">
    <citation type="submission" date="2014-08" db="EMBL/GenBank/DDBJ databases">
        <authorList>
            <person name="Bunnell A."/>
            <person name="Chain P.S."/>
            <person name="Chertkov O."/>
            <person name="Currie B.J."/>
            <person name="Daligault H.E."/>
            <person name="Davenport K.W."/>
            <person name="Davis C."/>
            <person name="Gleasner C.D."/>
            <person name="Johnson S.L."/>
            <person name="Kaestli M."/>
            <person name="Koren S."/>
            <person name="Kunde Y.A."/>
            <person name="Mayo M."/>
            <person name="McMurry K.K."/>
            <person name="Price E.P."/>
            <person name="Reitenga K.G."/>
            <person name="Robison R."/>
            <person name="Rosovitz M.J."/>
            <person name="Sarovich D.S."/>
            <person name="Teshima H."/>
        </authorList>
    </citation>
    <scope>NUCLEOTIDE SEQUENCE [LARGE SCALE GENOMIC DNA]</scope>
    <source>
        <strain evidence="10 11">MSHR44</strain>
    </source>
</reference>
<comment type="caution">
    <text evidence="10">The sequence shown here is derived from an EMBL/GenBank/DDBJ whole genome shotgun (WGS) entry which is preliminary data.</text>
</comment>
<dbReference type="GO" id="GO:0042840">
    <property type="term" value="P:D-glucuronate catabolic process"/>
    <property type="evidence" value="ECO:0007669"/>
    <property type="project" value="TreeGrafter"/>
</dbReference>
<comment type="catalytic activity">
    <reaction evidence="1 9">
        <text>D-mannonate = 2-dehydro-3-deoxy-D-gluconate + H2O</text>
        <dbReference type="Rhea" id="RHEA:20097"/>
        <dbReference type="ChEBI" id="CHEBI:15377"/>
        <dbReference type="ChEBI" id="CHEBI:17767"/>
        <dbReference type="ChEBI" id="CHEBI:57990"/>
        <dbReference type="EC" id="4.2.1.8"/>
    </reaction>
</comment>
<organism evidence="10 11">
    <name type="scientific">Burkholderia pseudomallei</name>
    <name type="common">Pseudomonas pseudomallei</name>
    <dbReference type="NCBI Taxonomy" id="28450"/>
    <lineage>
        <taxon>Bacteria</taxon>
        <taxon>Pseudomonadati</taxon>
        <taxon>Pseudomonadota</taxon>
        <taxon>Betaproteobacteria</taxon>
        <taxon>Burkholderiales</taxon>
        <taxon>Burkholderiaceae</taxon>
        <taxon>Burkholderia</taxon>
        <taxon>pseudomallei group</taxon>
    </lineage>
</organism>
<dbReference type="InterPro" id="IPR036237">
    <property type="entry name" value="Xyl_isomerase-like_sf"/>
</dbReference>
<dbReference type="InterPro" id="IPR004628">
    <property type="entry name" value="Man_deHydtase"/>
</dbReference>
<evidence type="ECO:0000256" key="5">
    <source>
        <dbReference type="ARBA" id="ARBA00012927"/>
    </source>
</evidence>
<dbReference type="KEGG" id="but:X994_6534"/>
<sequence>MLQSWRWFGPSDPVSLREVRQAGVSNVVTSLHHIPCGEPWPEEEIRKRIHEVEWDSMGERHSGLRWGVVESLPIHEDIKTRSGDYRHYIEVYKENIRKLGAEGVQTICYNFIPVLDWARTDLNIEQPDGSTISGCNIDAFVAFDLYILRRPGAENDYPAWMITSAAQFYAGLGRDSRDALRDAVLLGLPGTVEDLTLDDFLNRLKRYGDIDGIRLRQHLYAFLNDIMPTCEESGVKMCIHPDDPAYPVFGVPRVMSRSDDVASLFDAVPSRHSGLTMCTGSFGSCVDNNPAEMLERFADRVYFVHFRNVTHVPGKTGSFYESNHLFGSVDMPRAMRALVAEEERRRAAGVEKWEIPARPDHGKLMDGDKDSGAYPGYSRTGRMIGLAELRGLEVGIRYSMGLDIYEQ</sequence>
<keyword evidence="7 9" id="KW-0464">Manganese</keyword>
<proteinExistence type="inferred from homology"/>
<dbReference type="HAMAP" id="MF_00106">
    <property type="entry name" value="UxuA"/>
    <property type="match status" value="1"/>
</dbReference>
<comment type="cofactor">
    <cofactor evidence="9">
        <name>Fe(2+)</name>
        <dbReference type="ChEBI" id="CHEBI:29033"/>
    </cofactor>
    <cofactor evidence="9">
        <name>Mn(2+)</name>
        <dbReference type="ChEBI" id="CHEBI:29035"/>
    </cofactor>
</comment>
<evidence type="ECO:0000313" key="11">
    <source>
        <dbReference type="Proteomes" id="UP000030475"/>
    </source>
</evidence>
<comment type="pathway">
    <text evidence="3 9">Carbohydrate metabolism; pentose and glucuronate interconversion.</text>
</comment>
<dbReference type="Proteomes" id="UP000030475">
    <property type="component" value="Unassembled WGS sequence"/>
</dbReference>
<name>A0AA40MEY5_BURPE</name>
<dbReference type="PIRSF" id="PIRSF016049">
    <property type="entry name" value="Man_dehyd"/>
    <property type="match status" value="1"/>
</dbReference>
<dbReference type="PANTHER" id="PTHR30387">
    <property type="entry name" value="MANNONATE DEHYDRATASE"/>
    <property type="match status" value="1"/>
</dbReference>
<dbReference type="RefSeq" id="WP_038740721.1">
    <property type="nucleotide sequence ID" value="NZ_CP009155.1"/>
</dbReference>
<keyword evidence="8 9" id="KW-0456">Lyase</keyword>